<protein>
    <submittedName>
        <fullName evidence="2">Uncharacterized protein</fullName>
    </submittedName>
</protein>
<evidence type="ECO:0000313" key="2">
    <source>
        <dbReference type="EMBL" id="GJS55927.1"/>
    </source>
</evidence>
<feature type="compositionally biased region" description="Basic and acidic residues" evidence="1">
    <location>
        <begin position="114"/>
        <end position="232"/>
    </location>
</feature>
<dbReference type="EMBL" id="BQNB010008901">
    <property type="protein sequence ID" value="GJS55927.1"/>
    <property type="molecule type" value="Genomic_DNA"/>
</dbReference>
<reference evidence="2" key="2">
    <citation type="submission" date="2022-01" db="EMBL/GenBank/DDBJ databases">
        <authorList>
            <person name="Yamashiro T."/>
            <person name="Shiraishi A."/>
            <person name="Satake H."/>
            <person name="Nakayama K."/>
        </authorList>
    </citation>
    <scope>NUCLEOTIDE SEQUENCE</scope>
</reference>
<dbReference type="Proteomes" id="UP001151760">
    <property type="component" value="Unassembled WGS sequence"/>
</dbReference>
<evidence type="ECO:0000313" key="3">
    <source>
        <dbReference type="Proteomes" id="UP001151760"/>
    </source>
</evidence>
<comment type="caution">
    <text evidence="2">The sequence shown here is derived from an EMBL/GenBank/DDBJ whole genome shotgun (WGS) entry which is preliminary data.</text>
</comment>
<organism evidence="2 3">
    <name type="scientific">Tanacetum coccineum</name>
    <dbReference type="NCBI Taxonomy" id="301880"/>
    <lineage>
        <taxon>Eukaryota</taxon>
        <taxon>Viridiplantae</taxon>
        <taxon>Streptophyta</taxon>
        <taxon>Embryophyta</taxon>
        <taxon>Tracheophyta</taxon>
        <taxon>Spermatophyta</taxon>
        <taxon>Magnoliopsida</taxon>
        <taxon>eudicotyledons</taxon>
        <taxon>Gunneridae</taxon>
        <taxon>Pentapetalae</taxon>
        <taxon>asterids</taxon>
        <taxon>campanulids</taxon>
        <taxon>Asterales</taxon>
        <taxon>Asteraceae</taxon>
        <taxon>Asteroideae</taxon>
        <taxon>Anthemideae</taxon>
        <taxon>Anthemidinae</taxon>
        <taxon>Tanacetum</taxon>
    </lineage>
</organism>
<sequence>MAIACNSNAIEFDVGLGSGVDRGYFGDGVGSGDESITVDGFKRRGRLKLRLEDIPKIDLKEVGRIGVHARRVSCFPTLATSILSSKLAGFDIPAKRKIFVNAWCDFKEQEHMRDEKELKERIEQEHNERKERERTKQERYEQEHKKLTECMEQDRKELTKRIEHERGKREQRTRTERERYEQERKELTERMEQQRKEQTQRLEQERKELTKRTEQERKELVKRMEQEQKERLAYQART</sequence>
<proteinExistence type="predicted"/>
<keyword evidence="3" id="KW-1185">Reference proteome</keyword>
<reference evidence="2" key="1">
    <citation type="journal article" date="2022" name="Int. J. Mol. Sci.">
        <title>Draft Genome of Tanacetum Coccineum: Genomic Comparison of Closely Related Tanacetum-Family Plants.</title>
        <authorList>
            <person name="Yamashiro T."/>
            <person name="Shiraishi A."/>
            <person name="Nakayama K."/>
            <person name="Satake H."/>
        </authorList>
    </citation>
    <scope>NUCLEOTIDE SEQUENCE</scope>
</reference>
<feature type="region of interest" description="Disordered" evidence="1">
    <location>
        <begin position="114"/>
        <end position="238"/>
    </location>
</feature>
<name>A0ABQ4WSV3_9ASTR</name>
<gene>
    <name evidence="2" type="ORF">Tco_0629289</name>
</gene>
<accession>A0ABQ4WSV3</accession>
<evidence type="ECO:0000256" key="1">
    <source>
        <dbReference type="SAM" id="MobiDB-lite"/>
    </source>
</evidence>